<keyword evidence="3" id="KW-1185">Reference proteome</keyword>
<feature type="region of interest" description="Disordered" evidence="1">
    <location>
        <begin position="100"/>
        <end position="140"/>
    </location>
</feature>
<proteinExistence type="predicted"/>
<comment type="caution">
    <text evidence="2">The sequence shown here is derived from an EMBL/GenBank/DDBJ whole genome shotgun (WGS) entry which is preliminary data.</text>
</comment>
<dbReference type="InterPro" id="IPR018330">
    <property type="entry name" value="RecT_fam"/>
</dbReference>
<dbReference type="EMBL" id="JBHRRZ010000001">
    <property type="protein sequence ID" value="MFC2946762.1"/>
    <property type="molecule type" value="Genomic_DNA"/>
</dbReference>
<name>A0ABV7A195_9BACI</name>
<gene>
    <name evidence="2" type="ORF">ACFODW_00070</name>
</gene>
<dbReference type="Proteomes" id="UP001595387">
    <property type="component" value="Unassembled WGS sequence"/>
</dbReference>
<protein>
    <submittedName>
        <fullName evidence="2">Recombinase RecT</fullName>
    </submittedName>
</protein>
<feature type="compositionally biased region" description="Basic and acidic residues" evidence="1">
    <location>
        <begin position="127"/>
        <end position="140"/>
    </location>
</feature>
<evidence type="ECO:0000313" key="2">
    <source>
        <dbReference type="EMBL" id="MFC2946762.1"/>
    </source>
</evidence>
<dbReference type="Pfam" id="PF03837">
    <property type="entry name" value="RecT"/>
    <property type="match status" value="1"/>
</dbReference>
<dbReference type="RefSeq" id="WP_390301049.1">
    <property type="nucleotide sequence ID" value="NZ_JBHRRZ010000001.1"/>
</dbReference>
<reference evidence="3" key="1">
    <citation type="journal article" date="2019" name="Int. J. Syst. Evol. Microbiol.">
        <title>The Global Catalogue of Microorganisms (GCM) 10K type strain sequencing project: providing services to taxonomists for standard genome sequencing and annotation.</title>
        <authorList>
            <consortium name="The Broad Institute Genomics Platform"/>
            <consortium name="The Broad Institute Genome Sequencing Center for Infectious Disease"/>
            <person name="Wu L."/>
            <person name="Ma J."/>
        </authorList>
    </citation>
    <scope>NUCLEOTIDE SEQUENCE [LARGE SCALE GENOMIC DNA]</scope>
    <source>
        <strain evidence="3">KCTC 13193</strain>
    </source>
</reference>
<feature type="compositionally biased region" description="Polar residues" evidence="1">
    <location>
        <begin position="110"/>
        <end position="126"/>
    </location>
</feature>
<organism evidence="2 3">
    <name type="scientific">Virgibacillus sediminis</name>
    <dbReference type="NCBI Taxonomy" id="202260"/>
    <lineage>
        <taxon>Bacteria</taxon>
        <taxon>Bacillati</taxon>
        <taxon>Bacillota</taxon>
        <taxon>Bacilli</taxon>
        <taxon>Bacillales</taxon>
        <taxon>Bacillaceae</taxon>
        <taxon>Virgibacillus</taxon>
    </lineage>
</organism>
<sequence length="249" mass="28366">MVKEGDHFEFLPSRGTVRHQFGTKRGKILGAYAIMQHKTHHPVAVFVDFEEYFQANSGRQNSRYGNPNVWDTLPIAMIVKIVETFVLRRQFPLGGLDTQEEIGLDENMPTEGTAQTPQNQEATESSRAAKEVQREAEQLEPETLTHEVAVKSFDIKTTSSEKKYGLLIVQSKESEKEFQALVKDEQLMESLKQVTLGEILELELYEENSFYFLKNYADTTSNEEDEGVNTRGKPNRSTIRPTRGTCLRS</sequence>
<accession>A0ABV7A195</accession>
<evidence type="ECO:0000256" key="1">
    <source>
        <dbReference type="SAM" id="MobiDB-lite"/>
    </source>
</evidence>
<evidence type="ECO:0000313" key="3">
    <source>
        <dbReference type="Proteomes" id="UP001595387"/>
    </source>
</evidence>
<feature type="region of interest" description="Disordered" evidence="1">
    <location>
        <begin position="221"/>
        <end position="249"/>
    </location>
</feature>